<evidence type="ECO:0000259" key="10">
    <source>
        <dbReference type="PROSITE" id="PS51177"/>
    </source>
</evidence>
<keyword evidence="5" id="KW-0686">Riboflavin biosynthesis</keyword>
<dbReference type="InterPro" id="IPR023366">
    <property type="entry name" value="ATP_synth_asu-like_sf"/>
</dbReference>
<keyword evidence="6 11" id="KW-0808">Transferase</keyword>
<comment type="pathway">
    <text evidence="2">Cofactor biosynthesis; riboflavin biosynthesis; riboflavin from 2-hydroxy-3-oxobutyl phosphate and 5-amino-6-(D-ribitylamino)uracil: step 2/2.</text>
</comment>
<dbReference type="CDD" id="cd00402">
    <property type="entry name" value="Riboflavin_synthase_like"/>
    <property type="match status" value="1"/>
</dbReference>
<protein>
    <recommendedName>
        <fullName evidence="4 8">Riboflavin synthase</fullName>
        <ecNumber evidence="3 8">2.5.1.9</ecNumber>
    </recommendedName>
</protein>
<evidence type="ECO:0000256" key="1">
    <source>
        <dbReference type="ARBA" id="ARBA00002803"/>
    </source>
</evidence>
<keyword evidence="12" id="KW-1185">Reference proteome</keyword>
<dbReference type="Gene3D" id="2.40.30.20">
    <property type="match status" value="2"/>
</dbReference>
<dbReference type="NCBIfam" id="NF006767">
    <property type="entry name" value="PRK09289.1"/>
    <property type="match status" value="1"/>
</dbReference>
<proteinExistence type="predicted"/>
<dbReference type="EC" id="2.5.1.9" evidence="3 8"/>
<dbReference type="PIRSF" id="PIRSF000498">
    <property type="entry name" value="Riboflavin_syn_A"/>
    <property type="match status" value="1"/>
</dbReference>
<dbReference type="InterPro" id="IPR026017">
    <property type="entry name" value="Lumazine-bd_dom"/>
</dbReference>
<dbReference type="Proteomes" id="UP000189674">
    <property type="component" value="Chromosome"/>
</dbReference>
<dbReference type="GO" id="GO:0009231">
    <property type="term" value="P:riboflavin biosynthetic process"/>
    <property type="evidence" value="ECO:0007669"/>
    <property type="project" value="UniProtKB-KW"/>
</dbReference>
<dbReference type="PROSITE" id="PS51177">
    <property type="entry name" value="LUMAZINE_BIND"/>
    <property type="match status" value="2"/>
</dbReference>
<name>A0A1U9NH31_9BACT</name>
<dbReference type="AlphaFoldDB" id="A0A1U9NH31"/>
<dbReference type="InterPro" id="IPR001783">
    <property type="entry name" value="Lumazine-bd"/>
</dbReference>
<evidence type="ECO:0000256" key="7">
    <source>
        <dbReference type="ARBA" id="ARBA00022737"/>
    </source>
</evidence>
<evidence type="ECO:0000313" key="11">
    <source>
        <dbReference type="EMBL" id="AQT67241.1"/>
    </source>
</evidence>
<evidence type="ECO:0000313" key="12">
    <source>
        <dbReference type="Proteomes" id="UP000189674"/>
    </source>
</evidence>
<feature type="repeat" description="Lumazine-binding" evidence="9">
    <location>
        <begin position="97"/>
        <end position="193"/>
    </location>
</feature>
<feature type="domain" description="Lumazine-binding" evidence="10">
    <location>
        <begin position="97"/>
        <end position="193"/>
    </location>
</feature>
<dbReference type="InterPro" id="IPR017938">
    <property type="entry name" value="Riboflavin_synthase-like_b-brl"/>
</dbReference>
<dbReference type="NCBIfam" id="TIGR00187">
    <property type="entry name" value="ribE"/>
    <property type="match status" value="1"/>
</dbReference>
<dbReference type="RefSeq" id="WP_169852909.1">
    <property type="nucleotide sequence ID" value="NZ_CP019791.1"/>
</dbReference>
<dbReference type="NCBIfam" id="NF009566">
    <property type="entry name" value="PRK13020.1"/>
    <property type="match status" value="1"/>
</dbReference>
<evidence type="ECO:0000256" key="9">
    <source>
        <dbReference type="PROSITE-ProRule" id="PRU00524"/>
    </source>
</evidence>
<dbReference type="GO" id="GO:0004746">
    <property type="term" value="F:riboflavin synthase activity"/>
    <property type="evidence" value="ECO:0007669"/>
    <property type="project" value="UniProtKB-UniRule"/>
</dbReference>
<dbReference type="KEGG" id="alus:STSP2_00384"/>
<dbReference type="SUPFAM" id="SSF63380">
    <property type="entry name" value="Riboflavin synthase domain-like"/>
    <property type="match status" value="2"/>
</dbReference>
<dbReference type="PANTHER" id="PTHR21098">
    <property type="entry name" value="RIBOFLAVIN SYNTHASE ALPHA CHAIN"/>
    <property type="match status" value="1"/>
</dbReference>
<evidence type="ECO:0000256" key="4">
    <source>
        <dbReference type="ARBA" id="ARBA00013950"/>
    </source>
</evidence>
<feature type="repeat" description="Lumazine-binding" evidence="9">
    <location>
        <begin position="1"/>
        <end position="96"/>
    </location>
</feature>
<evidence type="ECO:0000256" key="8">
    <source>
        <dbReference type="NCBIfam" id="TIGR00187"/>
    </source>
</evidence>
<evidence type="ECO:0000256" key="2">
    <source>
        <dbReference type="ARBA" id="ARBA00004887"/>
    </source>
</evidence>
<dbReference type="FunFam" id="2.40.30.20:FF:000004">
    <property type="entry name" value="Riboflavin synthase, alpha subunit"/>
    <property type="match status" value="1"/>
</dbReference>
<organism evidence="11 12">
    <name type="scientific">Anaerohalosphaera lusitana</name>
    <dbReference type="NCBI Taxonomy" id="1936003"/>
    <lineage>
        <taxon>Bacteria</taxon>
        <taxon>Pseudomonadati</taxon>
        <taxon>Planctomycetota</taxon>
        <taxon>Phycisphaerae</taxon>
        <taxon>Sedimentisphaerales</taxon>
        <taxon>Anaerohalosphaeraceae</taxon>
        <taxon>Anaerohalosphaera</taxon>
    </lineage>
</organism>
<dbReference type="STRING" id="1936003.STSP2_00384"/>
<evidence type="ECO:0000256" key="5">
    <source>
        <dbReference type="ARBA" id="ARBA00022619"/>
    </source>
</evidence>
<dbReference type="EMBL" id="CP019791">
    <property type="protein sequence ID" value="AQT67241.1"/>
    <property type="molecule type" value="Genomic_DNA"/>
</dbReference>
<feature type="domain" description="Lumazine-binding" evidence="10">
    <location>
        <begin position="1"/>
        <end position="96"/>
    </location>
</feature>
<evidence type="ECO:0000256" key="3">
    <source>
        <dbReference type="ARBA" id="ARBA00012827"/>
    </source>
</evidence>
<reference evidence="12" key="1">
    <citation type="submission" date="2017-02" db="EMBL/GenBank/DDBJ databases">
        <title>Comparative genomics and description of representatives of a novel lineage of planctomycetes thriving in anoxic sediments.</title>
        <authorList>
            <person name="Spring S."/>
            <person name="Bunk B."/>
            <person name="Sproer C."/>
        </authorList>
    </citation>
    <scope>NUCLEOTIDE SEQUENCE [LARGE SCALE GENOMIC DNA]</scope>
    <source>
        <strain evidence="12">ST-NAGAB-D1</strain>
    </source>
</reference>
<dbReference type="PANTHER" id="PTHR21098:SF0">
    <property type="entry name" value="RIBOFLAVIN SYNTHASE"/>
    <property type="match status" value="1"/>
</dbReference>
<sequence length="215" mass="22859">MFTGLIEKVSAVKTVRPTAGGKVFTIDLGPLAEDAHLGDSIAVNGVCMTITAITGTIADFDVSGETLRKSTLDSLRVSAPVNLERAMAMGQRFGGHIVQGHVDGVATIRTIETKGDFWDITFAADSEILDEIVPKGSVAVNGISLTVARMDANSFSVALIPTTIKDTNLASAKVYDKVNIETDIVTKVVKKQVEKILPDKAGKTLTVDKLRELGF</sequence>
<evidence type="ECO:0000256" key="6">
    <source>
        <dbReference type="ARBA" id="ARBA00022679"/>
    </source>
</evidence>
<comment type="function">
    <text evidence="1">Catalyzes the dismutation of two molecules of 6,7-dimethyl-8-ribityllumazine, resulting in the formation of riboflavin and 5-amino-6-(D-ribitylamino)uracil.</text>
</comment>
<accession>A0A1U9NH31</accession>
<dbReference type="Pfam" id="PF00677">
    <property type="entry name" value="Lum_binding"/>
    <property type="match status" value="2"/>
</dbReference>
<gene>
    <name evidence="11" type="primary">ribE</name>
    <name evidence="11" type="ORF">STSP2_00384</name>
</gene>
<keyword evidence="7" id="KW-0677">Repeat</keyword>